<protein>
    <submittedName>
        <fullName evidence="1">Uncharacterized protein</fullName>
    </submittedName>
</protein>
<comment type="caution">
    <text evidence="1">The sequence shown here is derived from an EMBL/GenBank/DDBJ whole genome shotgun (WGS) entry which is preliminary data.</text>
</comment>
<sequence>MSTHSCRGLHCLAHCRHLDPLPPEEEKWEYIRVPHSHYKFHCSPNLLTNHELQLALAQHATTVDTLFNCGYNNHFWKGSVAHLVLCSSADIVIPLPIHPTPATTIFLEAGLKAYKRPAGPRQAVASTATTLDTPASTIFLLSYAGQHLDRYSVIAAIGLANRIRTCCGRATDSTLSQTDFDEAVDAERGPPAKADRVRLMALANLGRSAAQIANTLSGSGRWHEIPGSIFVVDRWSLQE</sequence>
<keyword evidence="2" id="KW-1185">Reference proteome</keyword>
<reference evidence="1 2" key="1">
    <citation type="submission" date="2021-12" db="EMBL/GenBank/DDBJ databases">
        <title>High titer production of polyol ester of fatty acids by Rhodotorula paludigena BS15 towards product separation-free biomass refinery.</title>
        <authorList>
            <person name="Mano J."/>
            <person name="Ono H."/>
            <person name="Tanaka T."/>
            <person name="Naito K."/>
            <person name="Sushida H."/>
            <person name="Ike M."/>
            <person name="Tokuyasu K."/>
            <person name="Kitaoka M."/>
        </authorList>
    </citation>
    <scope>NUCLEOTIDE SEQUENCE [LARGE SCALE GENOMIC DNA]</scope>
    <source>
        <strain evidence="1 2">BS15</strain>
    </source>
</reference>
<proteinExistence type="predicted"/>
<name>A0AAV5GSL6_9BASI</name>
<organism evidence="1 2">
    <name type="scientific">Rhodotorula paludigena</name>
    <dbReference type="NCBI Taxonomy" id="86838"/>
    <lineage>
        <taxon>Eukaryota</taxon>
        <taxon>Fungi</taxon>
        <taxon>Dikarya</taxon>
        <taxon>Basidiomycota</taxon>
        <taxon>Pucciniomycotina</taxon>
        <taxon>Microbotryomycetes</taxon>
        <taxon>Sporidiobolales</taxon>
        <taxon>Sporidiobolaceae</taxon>
        <taxon>Rhodotorula</taxon>
    </lineage>
</organism>
<evidence type="ECO:0000313" key="2">
    <source>
        <dbReference type="Proteomes" id="UP001342314"/>
    </source>
</evidence>
<accession>A0AAV5GSL6</accession>
<dbReference type="Proteomes" id="UP001342314">
    <property type="component" value="Unassembled WGS sequence"/>
</dbReference>
<dbReference type="EMBL" id="BQKY01000012">
    <property type="protein sequence ID" value="GJN92905.1"/>
    <property type="molecule type" value="Genomic_DNA"/>
</dbReference>
<dbReference type="AlphaFoldDB" id="A0AAV5GSL6"/>
<gene>
    <name evidence="1" type="ORF">Rhopal_005945-T1</name>
</gene>
<evidence type="ECO:0000313" key="1">
    <source>
        <dbReference type="EMBL" id="GJN92905.1"/>
    </source>
</evidence>